<accession>A0A0E1W0P1</accession>
<sequence>MASRTMAEEVGASVAFISKTNRAGMTKSLLCAHSSISAKRGGVERWARRATRRCALRRERAAIGRRSGHSQSTARMARGLSSRAARLILIIGGYSDGPRGAMKADVAARQASIMKKMRAAVLAR</sequence>
<dbReference type="Proteomes" id="UP000001812">
    <property type="component" value="Chromosome II"/>
</dbReference>
<protein>
    <submittedName>
        <fullName evidence="1">Uncharacterized protein</fullName>
    </submittedName>
</protein>
<name>A0A0E1W0P1_BURPE</name>
<reference evidence="1" key="1">
    <citation type="submission" date="2009-05" db="EMBL/GenBank/DDBJ databases">
        <authorList>
            <person name="Harkins D.M."/>
            <person name="DeShazer D."/>
            <person name="Woods D.E."/>
            <person name="Brinkac L.M."/>
            <person name="Brown K.A."/>
            <person name="Hung G.C."/>
            <person name="Tuanyok A."/>
            <person name="Zhang B."/>
            <person name="Nierman W.C."/>
        </authorList>
    </citation>
    <scope>NUCLEOTIDE SEQUENCE [LARGE SCALE GENOMIC DNA]</scope>
    <source>
        <strain evidence="1">1710a</strain>
    </source>
</reference>
<organism evidence="1">
    <name type="scientific">Burkholderia pseudomallei 1710a</name>
    <dbReference type="NCBI Taxonomy" id="320371"/>
    <lineage>
        <taxon>Bacteria</taxon>
        <taxon>Pseudomonadati</taxon>
        <taxon>Pseudomonadota</taxon>
        <taxon>Betaproteobacteria</taxon>
        <taxon>Burkholderiales</taxon>
        <taxon>Burkholderiaceae</taxon>
        <taxon>Burkholderia</taxon>
        <taxon>pseudomallei group</taxon>
    </lineage>
</organism>
<gene>
    <name evidence="1" type="ORF">BURPS1710A_A0424</name>
</gene>
<dbReference type="AlphaFoldDB" id="A0A0E1W0P1"/>
<evidence type="ECO:0000313" key="1">
    <source>
        <dbReference type="EMBL" id="EET03217.1"/>
    </source>
</evidence>
<dbReference type="EMBL" id="CM000833">
    <property type="protein sequence ID" value="EET03217.1"/>
    <property type="molecule type" value="Genomic_DNA"/>
</dbReference>
<proteinExistence type="predicted"/>
<dbReference type="HOGENOM" id="CLU_1999651_0_0_4"/>